<evidence type="ECO:0000256" key="5">
    <source>
        <dbReference type="SAM" id="Phobius"/>
    </source>
</evidence>
<dbReference type="Gene3D" id="1.10.760.10">
    <property type="entry name" value="Cytochrome c-like domain"/>
    <property type="match status" value="1"/>
</dbReference>
<keyword evidence="1" id="KW-0349">Heme</keyword>
<dbReference type="SUPFAM" id="SSF46626">
    <property type="entry name" value="Cytochrome c"/>
    <property type="match status" value="1"/>
</dbReference>
<accession>A0A382GL93</accession>
<evidence type="ECO:0000256" key="3">
    <source>
        <dbReference type="ARBA" id="ARBA00023004"/>
    </source>
</evidence>
<dbReference type="InterPro" id="IPR036280">
    <property type="entry name" value="Multihaem_cyt_sf"/>
</dbReference>
<dbReference type="EMBL" id="UINC01056186">
    <property type="protein sequence ID" value="SVB75918.1"/>
    <property type="molecule type" value="Genomic_DNA"/>
</dbReference>
<organism evidence="7">
    <name type="scientific">marine metagenome</name>
    <dbReference type="NCBI Taxonomy" id="408172"/>
    <lineage>
        <taxon>unclassified sequences</taxon>
        <taxon>metagenomes</taxon>
        <taxon>ecological metagenomes</taxon>
    </lineage>
</organism>
<feature type="non-terminal residue" evidence="7">
    <location>
        <position position="468"/>
    </location>
</feature>
<protein>
    <recommendedName>
        <fullName evidence="6">Cytochrome c domain-containing protein</fullName>
    </recommendedName>
</protein>
<proteinExistence type="predicted"/>
<dbReference type="Gene3D" id="1.10.1130.10">
    <property type="entry name" value="Flavocytochrome C3, Chain A"/>
    <property type="match status" value="1"/>
</dbReference>
<evidence type="ECO:0000313" key="7">
    <source>
        <dbReference type="EMBL" id="SVB75918.1"/>
    </source>
</evidence>
<evidence type="ECO:0000259" key="6">
    <source>
        <dbReference type="PROSITE" id="PS51007"/>
    </source>
</evidence>
<reference evidence="7" key="1">
    <citation type="submission" date="2018-05" db="EMBL/GenBank/DDBJ databases">
        <authorList>
            <person name="Lanie J.A."/>
            <person name="Ng W.-L."/>
            <person name="Kazmierczak K.M."/>
            <person name="Andrzejewski T.M."/>
            <person name="Davidsen T.M."/>
            <person name="Wayne K.J."/>
            <person name="Tettelin H."/>
            <person name="Glass J.I."/>
            <person name="Rusch D."/>
            <person name="Podicherti R."/>
            <person name="Tsui H.-C.T."/>
            <person name="Winkler M.E."/>
        </authorList>
    </citation>
    <scope>NUCLEOTIDE SEQUENCE</scope>
</reference>
<feature type="domain" description="Cytochrome c" evidence="6">
    <location>
        <begin position="394"/>
        <end position="468"/>
    </location>
</feature>
<dbReference type="GO" id="GO:0046872">
    <property type="term" value="F:metal ion binding"/>
    <property type="evidence" value="ECO:0007669"/>
    <property type="project" value="UniProtKB-KW"/>
</dbReference>
<sequence>MNSDKRGFVDFVYNVDKLNIVFALSSVALAISVVWMIWADYDREWKYFQREAIAFDRHKTQVELEAANAAVDKDQLSAVDAEAKEVEAKIATRNAELQAVQAGLEVIRGQFYIADQNLKFEKAEYDVAKYQFEEAQHSNHPEKAAAKGEEIAEHERRMAEFRLILEEVESRQNDGKARLEDIEGRRKELESKKGAMLKQTALLERRLNGLLPIFENEFRNMPMLDFISPTVKIRQVVLGDLQNDINFITVPKVDRCITCHVNIDRKGYEIDWDLATFEEEHLARYMAETYEEDERIGMTKVLASHPDLDLFTTSGSPHPLDVTGCTGCHLGRDRGVTFVNAVHVPSDDEERTRWEKLYHYHQLHHWDTPMYPTRYVEQSCSSCHTGVASVPKAEKLNRGIHLIKTLGCAGCHKIQGYQNVRKAGPSLTRLSGKLQADWVEKWVRDPRGFRPSAKMPKIFDLQNVNSPE</sequence>
<name>A0A382GL93_9ZZZZ</name>
<dbReference type="InterPro" id="IPR009056">
    <property type="entry name" value="Cyt_c-like_dom"/>
</dbReference>
<evidence type="ECO:0000256" key="2">
    <source>
        <dbReference type="ARBA" id="ARBA00022723"/>
    </source>
</evidence>
<dbReference type="GO" id="GO:0020037">
    <property type="term" value="F:heme binding"/>
    <property type="evidence" value="ECO:0007669"/>
    <property type="project" value="InterPro"/>
</dbReference>
<gene>
    <name evidence="7" type="ORF">METZ01_LOCUS228772</name>
</gene>
<dbReference type="GO" id="GO:0009055">
    <property type="term" value="F:electron transfer activity"/>
    <property type="evidence" value="ECO:0007669"/>
    <property type="project" value="InterPro"/>
</dbReference>
<evidence type="ECO:0000256" key="4">
    <source>
        <dbReference type="SAM" id="Coils"/>
    </source>
</evidence>
<feature type="coiled-coil region" evidence="4">
    <location>
        <begin position="151"/>
        <end position="199"/>
    </location>
</feature>
<feature type="transmembrane region" description="Helical" evidence="5">
    <location>
        <begin position="20"/>
        <end position="41"/>
    </location>
</feature>
<dbReference type="InterPro" id="IPR036909">
    <property type="entry name" value="Cyt_c-like_dom_sf"/>
</dbReference>
<keyword evidence="5" id="KW-0472">Membrane</keyword>
<keyword evidence="3" id="KW-0408">Iron</keyword>
<keyword evidence="5" id="KW-1133">Transmembrane helix</keyword>
<dbReference type="SUPFAM" id="SSF48695">
    <property type="entry name" value="Multiheme cytochromes"/>
    <property type="match status" value="1"/>
</dbReference>
<keyword evidence="4" id="KW-0175">Coiled coil</keyword>
<evidence type="ECO:0000256" key="1">
    <source>
        <dbReference type="ARBA" id="ARBA00022617"/>
    </source>
</evidence>
<dbReference type="PROSITE" id="PS51007">
    <property type="entry name" value="CYTC"/>
    <property type="match status" value="1"/>
</dbReference>
<dbReference type="AlphaFoldDB" id="A0A382GL93"/>
<keyword evidence="5" id="KW-0812">Transmembrane</keyword>
<dbReference type="CDD" id="cd08168">
    <property type="entry name" value="Cytochrom_C3"/>
    <property type="match status" value="1"/>
</dbReference>
<keyword evidence="2" id="KW-0479">Metal-binding</keyword>